<accession>A0A2P2J1F9</accession>
<sequence>MIGVRWLNYSVHITTLNTYFWLHWILLLLAYLSNMIRLISKAYEVLLWSKYQAIYKGSQTVIQHHLPFLAGKTWGTY</sequence>
<dbReference type="AlphaFoldDB" id="A0A2P2J1F9"/>
<evidence type="ECO:0000256" key="1">
    <source>
        <dbReference type="SAM" id="Phobius"/>
    </source>
</evidence>
<keyword evidence="1" id="KW-0812">Transmembrane</keyword>
<reference evidence="2" key="1">
    <citation type="submission" date="2018-02" db="EMBL/GenBank/DDBJ databases">
        <title>Rhizophora mucronata_Transcriptome.</title>
        <authorList>
            <person name="Meera S.P."/>
            <person name="Sreeshan A."/>
            <person name="Augustine A."/>
        </authorList>
    </citation>
    <scope>NUCLEOTIDE SEQUENCE</scope>
    <source>
        <tissue evidence="2">Leaf</tissue>
    </source>
</reference>
<keyword evidence="1" id="KW-1133">Transmembrane helix</keyword>
<feature type="transmembrane region" description="Helical" evidence="1">
    <location>
        <begin position="20"/>
        <end position="40"/>
    </location>
</feature>
<proteinExistence type="predicted"/>
<name>A0A2P2J1F9_RHIMU</name>
<evidence type="ECO:0000313" key="2">
    <source>
        <dbReference type="EMBL" id="MBW87322.1"/>
    </source>
</evidence>
<keyword evidence="1" id="KW-0472">Membrane</keyword>
<protein>
    <submittedName>
        <fullName evidence="2">Uncharacterized protein</fullName>
    </submittedName>
</protein>
<organism evidence="2">
    <name type="scientific">Rhizophora mucronata</name>
    <name type="common">Asiatic mangrove</name>
    <dbReference type="NCBI Taxonomy" id="61149"/>
    <lineage>
        <taxon>Eukaryota</taxon>
        <taxon>Viridiplantae</taxon>
        <taxon>Streptophyta</taxon>
        <taxon>Embryophyta</taxon>
        <taxon>Tracheophyta</taxon>
        <taxon>Spermatophyta</taxon>
        <taxon>Magnoliopsida</taxon>
        <taxon>eudicotyledons</taxon>
        <taxon>Gunneridae</taxon>
        <taxon>Pentapetalae</taxon>
        <taxon>rosids</taxon>
        <taxon>fabids</taxon>
        <taxon>Malpighiales</taxon>
        <taxon>Rhizophoraceae</taxon>
        <taxon>Rhizophora</taxon>
    </lineage>
</organism>
<dbReference type="EMBL" id="GGEC01006839">
    <property type="protein sequence ID" value="MBW87322.1"/>
    <property type="molecule type" value="Transcribed_RNA"/>
</dbReference>